<reference evidence="2" key="1">
    <citation type="journal article" date="2019" name="Curr. Biol.">
        <title>Genome Sequence of Striga asiatica Provides Insight into the Evolution of Plant Parasitism.</title>
        <authorList>
            <person name="Yoshida S."/>
            <person name="Kim S."/>
            <person name="Wafula E.K."/>
            <person name="Tanskanen J."/>
            <person name="Kim Y.M."/>
            <person name="Honaas L."/>
            <person name="Yang Z."/>
            <person name="Spallek T."/>
            <person name="Conn C.E."/>
            <person name="Ichihashi Y."/>
            <person name="Cheong K."/>
            <person name="Cui S."/>
            <person name="Der J.P."/>
            <person name="Gundlach H."/>
            <person name="Jiao Y."/>
            <person name="Hori C."/>
            <person name="Ishida J.K."/>
            <person name="Kasahara H."/>
            <person name="Kiba T."/>
            <person name="Kim M.S."/>
            <person name="Koo N."/>
            <person name="Laohavisit A."/>
            <person name="Lee Y.H."/>
            <person name="Lumba S."/>
            <person name="McCourt P."/>
            <person name="Mortimer J.C."/>
            <person name="Mutuku J.M."/>
            <person name="Nomura T."/>
            <person name="Sasaki-Sekimoto Y."/>
            <person name="Seto Y."/>
            <person name="Wang Y."/>
            <person name="Wakatake T."/>
            <person name="Sakakibara H."/>
            <person name="Demura T."/>
            <person name="Yamaguchi S."/>
            <person name="Yoneyama K."/>
            <person name="Manabe R.I."/>
            <person name="Nelson D.C."/>
            <person name="Schulman A.H."/>
            <person name="Timko M.P."/>
            <person name="dePamphilis C.W."/>
            <person name="Choi D."/>
            <person name="Shirasu K."/>
        </authorList>
    </citation>
    <scope>NUCLEOTIDE SEQUENCE [LARGE SCALE GENOMIC DNA]</scope>
    <source>
        <strain evidence="2">cv. UVA1</strain>
    </source>
</reference>
<gene>
    <name evidence="1" type="ORF">STAS_15607</name>
</gene>
<dbReference type="AlphaFoldDB" id="A0A5A7Q2A6"/>
<keyword evidence="2" id="KW-1185">Reference proteome</keyword>
<protein>
    <submittedName>
        <fullName evidence="1">Large-conductance mechanosensitive channel</fullName>
    </submittedName>
</protein>
<sequence length="137" mass="15011">MLAEEPDLWDHKYCLMPGLTLVLHPLRMIPPIKASKHWESVLCNHQPWTKDSSALAWVLSDVKAESKPKGITAVVNRQGSFLSRLDSILLFAFHIAAKSGIGRLVLAGRALGSLSKSPISQMVRSITSSLSLLLSLL</sequence>
<comment type="caution">
    <text evidence="1">The sequence shown here is derived from an EMBL/GenBank/DDBJ whole genome shotgun (WGS) entry which is preliminary data.</text>
</comment>
<evidence type="ECO:0000313" key="2">
    <source>
        <dbReference type="Proteomes" id="UP000325081"/>
    </source>
</evidence>
<evidence type="ECO:0000313" key="1">
    <source>
        <dbReference type="EMBL" id="GER39041.1"/>
    </source>
</evidence>
<dbReference type="Proteomes" id="UP000325081">
    <property type="component" value="Unassembled WGS sequence"/>
</dbReference>
<proteinExistence type="predicted"/>
<name>A0A5A7Q2A6_STRAF</name>
<dbReference type="EMBL" id="BKCP01005572">
    <property type="protein sequence ID" value="GER39041.1"/>
    <property type="molecule type" value="Genomic_DNA"/>
</dbReference>
<accession>A0A5A7Q2A6</accession>
<organism evidence="1 2">
    <name type="scientific">Striga asiatica</name>
    <name type="common">Asiatic witchweed</name>
    <name type="synonym">Buchnera asiatica</name>
    <dbReference type="NCBI Taxonomy" id="4170"/>
    <lineage>
        <taxon>Eukaryota</taxon>
        <taxon>Viridiplantae</taxon>
        <taxon>Streptophyta</taxon>
        <taxon>Embryophyta</taxon>
        <taxon>Tracheophyta</taxon>
        <taxon>Spermatophyta</taxon>
        <taxon>Magnoliopsida</taxon>
        <taxon>eudicotyledons</taxon>
        <taxon>Gunneridae</taxon>
        <taxon>Pentapetalae</taxon>
        <taxon>asterids</taxon>
        <taxon>lamiids</taxon>
        <taxon>Lamiales</taxon>
        <taxon>Orobanchaceae</taxon>
        <taxon>Buchnereae</taxon>
        <taxon>Striga</taxon>
    </lineage>
</organism>